<dbReference type="PANTHER" id="PTHR21340">
    <property type="entry name" value="DIADENOSINE 5,5-P1,P4-TETRAPHOSPHATE PYROPHOSPHOHYDROLASE MUTT"/>
    <property type="match status" value="1"/>
</dbReference>
<evidence type="ECO:0000256" key="1">
    <source>
        <dbReference type="ARBA" id="ARBA00022801"/>
    </source>
</evidence>
<dbReference type="PANTHER" id="PTHR21340:SF0">
    <property type="entry name" value="BIS(5'-NUCLEOSYL)-TETRAPHOSPHATASE [ASYMMETRICAL]"/>
    <property type="match status" value="1"/>
</dbReference>
<organism evidence="3 4">
    <name type="scientific">Pseudolactococcus piscium</name>
    <dbReference type="NCBI Taxonomy" id="1364"/>
    <lineage>
        <taxon>Bacteria</taxon>
        <taxon>Bacillati</taxon>
        <taxon>Bacillota</taxon>
        <taxon>Bacilli</taxon>
        <taxon>Lactobacillales</taxon>
        <taxon>Streptococcaceae</taxon>
        <taxon>Pseudolactococcus</taxon>
    </lineage>
</organism>
<reference evidence="3 4" key="1">
    <citation type="submission" date="2014-12" db="EMBL/GenBank/DDBJ databases">
        <title>Draft genome sequences of 10 type strains of Lactococcus.</title>
        <authorList>
            <person name="Sun Z."/>
            <person name="Zhong Z."/>
            <person name="Liu W."/>
            <person name="Zhang W."/>
            <person name="Zhang H."/>
        </authorList>
    </citation>
    <scope>NUCLEOTIDE SEQUENCE [LARGE SCALE GENOMIC DNA]</scope>
    <source>
        <strain evidence="3 4">DSM 6634</strain>
    </source>
</reference>
<dbReference type="InterPro" id="IPR015797">
    <property type="entry name" value="NUDIX_hydrolase-like_dom_sf"/>
</dbReference>
<dbReference type="CDD" id="cd04664">
    <property type="entry name" value="NUDIX_DHNTPase_like"/>
    <property type="match status" value="1"/>
</dbReference>
<accession>A0A2A5RX79</accession>
<protein>
    <recommendedName>
        <fullName evidence="2">Nudix hydrolase domain-containing protein</fullName>
    </recommendedName>
</protein>
<dbReference type="Gene3D" id="3.90.79.10">
    <property type="entry name" value="Nucleoside Triphosphate Pyrophosphohydrolase"/>
    <property type="match status" value="1"/>
</dbReference>
<dbReference type="GO" id="GO:0006754">
    <property type="term" value="P:ATP biosynthetic process"/>
    <property type="evidence" value="ECO:0007669"/>
    <property type="project" value="TreeGrafter"/>
</dbReference>
<dbReference type="Pfam" id="PF00293">
    <property type="entry name" value="NUDIX"/>
    <property type="match status" value="1"/>
</dbReference>
<keyword evidence="1" id="KW-0378">Hydrolase</keyword>
<dbReference type="GO" id="GO:0006167">
    <property type="term" value="P:AMP biosynthetic process"/>
    <property type="evidence" value="ECO:0007669"/>
    <property type="project" value="TreeGrafter"/>
</dbReference>
<evidence type="ECO:0000313" key="4">
    <source>
        <dbReference type="Proteomes" id="UP000218282"/>
    </source>
</evidence>
<evidence type="ECO:0000259" key="2">
    <source>
        <dbReference type="PROSITE" id="PS51462"/>
    </source>
</evidence>
<dbReference type="GO" id="GO:0004081">
    <property type="term" value="F:bis(5'-nucleosyl)-tetraphosphatase (asymmetrical) activity"/>
    <property type="evidence" value="ECO:0007669"/>
    <property type="project" value="TreeGrafter"/>
</dbReference>
<gene>
    <name evidence="3" type="ORF">RU86_GL000587</name>
</gene>
<dbReference type="EMBL" id="JXJW01000014">
    <property type="protein sequence ID" value="PCS05832.1"/>
    <property type="molecule type" value="Genomic_DNA"/>
</dbReference>
<evidence type="ECO:0000313" key="3">
    <source>
        <dbReference type="EMBL" id="PCS05832.1"/>
    </source>
</evidence>
<sequence>MQCQYRINSSLLTKDKQKSILESIRWCWTDSSILKRLVIKIMRQNYNVLVIPFFKTNDEIKFCIFKRSDLKIWQFVAGGGEGQESIFDSALRELEEETGIKSNYKSLFKLESMASVIIAHFPELANLPQYVIPVYSFSYCVENLKINLSKEHVKYMWLSYEEATELLHFDLDKTALWELNQRIKKDDF</sequence>
<comment type="caution">
    <text evidence="3">The sequence shown here is derived from an EMBL/GenBank/DDBJ whole genome shotgun (WGS) entry which is preliminary data.</text>
</comment>
<dbReference type="InterPro" id="IPR051325">
    <property type="entry name" value="Nudix_hydrolase_domain"/>
</dbReference>
<dbReference type="SUPFAM" id="SSF55811">
    <property type="entry name" value="Nudix"/>
    <property type="match status" value="1"/>
</dbReference>
<feature type="domain" description="Nudix hydrolase" evidence="2">
    <location>
        <begin position="43"/>
        <end position="180"/>
    </location>
</feature>
<name>A0A2A5RX79_9LACT</name>
<proteinExistence type="predicted"/>
<dbReference type="Proteomes" id="UP000218282">
    <property type="component" value="Unassembled WGS sequence"/>
</dbReference>
<dbReference type="PROSITE" id="PS51462">
    <property type="entry name" value="NUDIX"/>
    <property type="match status" value="1"/>
</dbReference>
<keyword evidence="4" id="KW-1185">Reference proteome</keyword>
<dbReference type="AlphaFoldDB" id="A0A2A5RX79"/>
<dbReference type="InterPro" id="IPR000086">
    <property type="entry name" value="NUDIX_hydrolase_dom"/>
</dbReference>